<dbReference type="AlphaFoldDB" id="A0A223HVK0"/>
<evidence type="ECO:0000259" key="1">
    <source>
        <dbReference type="SMART" id="SM00165"/>
    </source>
</evidence>
<organism evidence="2 3">
    <name type="scientific">Thermoanaerobacterium thermosaccharolyticum</name>
    <name type="common">Clostridium thermosaccharolyticum</name>
    <dbReference type="NCBI Taxonomy" id="1517"/>
    <lineage>
        <taxon>Bacteria</taxon>
        <taxon>Bacillati</taxon>
        <taxon>Bacillota</taxon>
        <taxon>Clostridia</taxon>
        <taxon>Thermoanaerobacterales</taxon>
        <taxon>Thermoanaerobacteraceae</taxon>
        <taxon>Thermoanaerobacterium</taxon>
    </lineage>
</organism>
<dbReference type="InterPro" id="IPR009060">
    <property type="entry name" value="UBA-like_sf"/>
</dbReference>
<evidence type="ECO:0000313" key="3">
    <source>
        <dbReference type="Proteomes" id="UP000214975"/>
    </source>
</evidence>
<sequence>MENDLEKIDQIVARAGVSYKEAKEALEKSNGDVVDALIYLEENKKKWTENISVAGSEVVDKIKEIVKKGNVTKIRIKKDDNVILEIPVTAGAISAIIVPQLTIVGAALAFFTNCTIEIERPNKEITVLKEEKE</sequence>
<name>A0A223HVK0_THETR</name>
<dbReference type="CDD" id="cd14360">
    <property type="entry name" value="UBA_NAC_like_bac"/>
    <property type="match status" value="1"/>
</dbReference>
<dbReference type="SUPFAM" id="SSF46934">
    <property type="entry name" value="UBA-like"/>
    <property type="match status" value="1"/>
</dbReference>
<dbReference type="RefSeq" id="WP_015311455.1">
    <property type="nucleotide sequence ID" value="NZ_CP016893.1"/>
</dbReference>
<gene>
    <name evidence="2" type="ORF">Thert_00043</name>
</gene>
<proteinExistence type="predicted"/>
<dbReference type="EMBL" id="CP016893">
    <property type="protein sequence ID" value="AST56304.1"/>
    <property type="molecule type" value="Genomic_DNA"/>
</dbReference>
<evidence type="ECO:0000313" key="2">
    <source>
        <dbReference type="EMBL" id="AST56304.1"/>
    </source>
</evidence>
<dbReference type="Gene3D" id="1.10.8.10">
    <property type="entry name" value="DNA helicase RuvA subunit, C-terminal domain"/>
    <property type="match status" value="1"/>
</dbReference>
<accession>A0A223HVK0</accession>
<dbReference type="InterPro" id="IPR025642">
    <property type="entry name" value="DUF4342"/>
</dbReference>
<dbReference type="InterPro" id="IPR015940">
    <property type="entry name" value="UBA"/>
</dbReference>
<dbReference type="Proteomes" id="UP000214975">
    <property type="component" value="Chromosome"/>
</dbReference>
<dbReference type="SMART" id="SM00165">
    <property type="entry name" value="UBA"/>
    <property type="match status" value="1"/>
</dbReference>
<reference evidence="2 3" key="1">
    <citation type="submission" date="2016-08" db="EMBL/GenBank/DDBJ databases">
        <title>A novel genetic cassette of butanologenic Thermoanaerobacterium thermosaccharolyticum that directly convert cellulose to butanol.</title>
        <authorList>
            <person name="Li T."/>
            <person name="He J."/>
        </authorList>
    </citation>
    <scope>NUCLEOTIDE SEQUENCE [LARGE SCALE GENOMIC DNA]</scope>
    <source>
        <strain evidence="2 3">TG57</strain>
    </source>
</reference>
<dbReference type="Pfam" id="PF14242">
    <property type="entry name" value="DUF4342"/>
    <property type="match status" value="1"/>
</dbReference>
<feature type="domain" description="UBA" evidence="1">
    <location>
        <begin position="4"/>
        <end position="42"/>
    </location>
</feature>
<protein>
    <submittedName>
        <fullName evidence="2">Ubiquitin-associated-domain-containing protein</fullName>
    </submittedName>
</protein>